<dbReference type="PROSITE" id="PS50048">
    <property type="entry name" value="ZN2_CY6_FUNGAL_2"/>
    <property type="match status" value="1"/>
</dbReference>
<dbReference type="EMBL" id="BAABUK010000002">
    <property type="protein sequence ID" value="GAA5806736.1"/>
    <property type="molecule type" value="Genomic_DNA"/>
</dbReference>
<keyword evidence="4" id="KW-1185">Reference proteome</keyword>
<evidence type="ECO:0000313" key="4">
    <source>
        <dbReference type="Proteomes" id="UP001473302"/>
    </source>
</evidence>
<dbReference type="SUPFAM" id="SSF57701">
    <property type="entry name" value="Zn2/Cys6 DNA-binding domain"/>
    <property type="match status" value="1"/>
</dbReference>
<comment type="caution">
    <text evidence="3">The sequence shown here is derived from an EMBL/GenBank/DDBJ whole genome shotgun (WGS) entry which is preliminary data.</text>
</comment>
<evidence type="ECO:0000256" key="1">
    <source>
        <dbReference type="SAM" id="MobiDB-lite"/>
    </source>
</evidence>
<feature type="region of interest" description="Disordered" evidence="1">
    <location>
        <begin position="78"/>
        <end position="97"/>
    </location>
</feature>
<proteinExistence type="predicted"/>
<dbReference type="Proteomes" id="UP001473302">
    <property type="component" value="Unassembled WGS sequence"/>
</dbReference>
<organism evidence="3 4">
    <name type="scientific">Mucor flavus</name>
    <dbReference type="NCBI Taxonomy" id="439312"/>
    <lineage>
        <taxon>Eukaryota</taxon>
        <taxon>Fungi</taxon>
        <taxon>Fungi incertae sedis</taxon>
        <taxon>Mucoromycota</taxon>
        <taxon>Mucoromycotina</taxon>
        <taxon>Mucoromycetes</taxon>
        <taxon>Mucorales</taxon>
        <taxon>Mucorineae</taxon>
        <taxon>Mucoraceae</taxon>
        <taxon>Mucor</taxon>
    </lineage>
</organism>
<evidence type="ECO:0000259" key="2">
    <source>
        <dbReference type="PROSITE" id="PS50048"/>
    </source>
</evidence>
<reference evidence="3 4" key="1">
    <citation type="submission" date="2024-04" db="EMBL/GenBank/DDBJ databases">
        <title>genome sequences of Mucor flavus KT1a and Helicostylum pulchrum KT1b strains isolated from the surface of a dry-aged beef.</title>
        <authorList>
            <person name="Toyotome T."/>
            <person name="Hosono M."/>
            <person name="Torimaru M."/>
            <person name="Fukuda K."/>
            <person name="Mikami N."/>
        </authorList>
    </citation>
    <scope>NUCLEOTIDE SEQUENCE [LARGE SCALE GENOMIC DNA]</scope>
    <source>
        <strain evidence="3 4">KT1a</strain>
    </source>
</reference>
<dbReference type="InterPro" id="IPR001138">
    <property type="entry name" value="Zn2Cys6_DnaBD"/>
</dbReference>
<sequence>MSKQLEKFHHPRRLSSGSACETCRKRKTKCDGGQPCAFCSSNGIECLHRLNKLKKKKIFTVIDLELPHYYRQYQKYGRQGSTMPSYDDHLGSKNKCM</sequence>
<dbReference type="SMART" id="SM00066">
    <property type="entry name" value="GAL4"/>
    <property type="match status" value="1"/>
</dbReference>
<accession>A0ABP9YIP7</accession>
<dbReference type="InterPro" id="IPR053181">
    <property type="entry name" value="EcdB-like_regulator"/>
</dbReference>
<dbReference type="PROSITE" id="PS00463">
    <property type="entry name" value="ZN2_CY6_FUNGAL_1"/>
    <property type="match status" value="1"/>
</dbReference>
<protein>
    <recommendedName>
        <fullName evidence="2">Zn(2)-C6 fungal-type domain-containing protein</fullName>
    </recommendedName>
</protein>
<dbReference type="InterPro" id="IPR036864">
    <property type="entry name" value="Zn2-C6_fun-type_DNA-bd_sf"/>
</dbReference>
<dbReference type="PANTHER" id="PTHR47785">
    <property type="entry name" value="ZN(II)2CYS6 TRANSCRIPTION FACTOR (EUROFUNG)-RELATED-RELATED"/>
    <property type="match status" value="1"/>
</dbReference>
<name>A0ABP9YIP7_9FUNG</name>
<evidence type="ECO:0000313" key="3">
    <source>
        <dbReference type="EMBL" id="GAA5806736.1"/>
    </source>
</evidence>
<feature type="domain" description="Zn(2)-C6 fungal-type" evidence="2">
    <location>
        <begin position="19"/>
        <end position="48"/>
    </location>
</feature>
<dbReference type="Pfam" id="PF00172">
    <property type="entry name" value="Zn_clus"/>
    <property type="match status" value="1"/>
</dbReference>
<dbReference type="Gene3D" id="4.10.240.10">
    <property type="entry name" value="Zn(2)-C6 fungal-type DNA-binding domain"/>
    <property type="match status" value="1"/>
</dbReference>
<dbReference type="CDD" id="cd00067">
    <property type="entry name" value="GAL4"/>
    <property type="match status" value="1"/>
</dbReference>
<gene>
    <name evidence="3" type="ORF">MFLAVUS_000084</name>
</gene>